<comment type="similarity">
    <text evidence="2">Belongs to the TMEM131 family.</text>
</comment>
<keyword evidence="4 8" id="KW-0732">Signal</keyword>
<keyword evidence="15" id="KW-1185">Reference proteome</keyword>
<keyword evidence="3 14" id="KW-0812">Transmembrane</keyword>
<feature type="domain" description="Transmembrane protein 131-like N-terminal" evidence="9">
    <location>
        <begin position="93"/>
        <end position="176"/>
    </location>
</feature>
<evidence type="ECO:0000256" key="4">
    <source>
        <dbReference type="ARBA" id="ARBA00022729"/>
    </source>
</evidence>
<feature type="region of interest" description="Disordered" evidence="7">
    <location>
        <begin position="1385"/>
        <end position="1420"/>
    </location>
</feature>
<feature type="region of interest" description="Disordered" evidence="7">
    <location>
        <begin position="1083"/>
        <end position="1185"/>
    </location>
</feature>
<feature type="domain" description="TMEM131L fifth Ig-like" evidence="13">
    <location>
        <begin position="750"/>
        <end position="814"/>
    </location>
</feature>
<dbReference type="InterPro" id="IPR055436">
    <property type="entry name" value="Ig_TMEM131L_4"/>
</dbReference>
<dbReference type="PANTHER" id="PTHR22050:SF2">
    <property type="entry name" value="TRANSMEMBRANE PROTEIN 131-LIKE"/>
    <property type="match status" value="1"/>
</dbReference>
<dbReference type="InterPro" id="IPR055437">
    <property type="entry name" value="TMEM131L_Ig_5"/>
</dbReference>
<feature type="domain" description="Transmembrane protein 131-like second Ig-like" evidence="10">
    <location>
        <begin position="201"/>
        <end position="352"/>
    </location>
</feature>
<dbReference type="InterPro" id="IPR039877">
    <property type="entry name" value="TMEM131-like"/>
</dbReference>
<feature type="signal peptide" evidence="8">
    <location>
        <begin position="1"/>
        <end position="38"/>
    </location>
</feature>
<feature type="compositionally biased region" description="Basic and acidic residues" evidence="7">
    <location>
        <begin position="1138"/>
        <end position="1150"/>
    </location>
</feature>
<feature type="chain" id="PRO_5043807865" evidence="8">
    <location>
        <begin position="39"/>
        <end position="1530"/>
    </location>
</feature>
<feature type="domain" description="TMEM131L fourth Ig-like" evidence="12">
    <location>
        <begin position="569"/>
        <end position="700"/>
    </location>
</feature>
<feature type="compositionally biased region" description="Basic and acidic residues" evidence="7">
    <location>
        <begin position="1083"/>
        <end position="1097"/>
    </location>
</feature>
<dbReference type="GO" id="GO:0016020">
    <property type="term" value="C:membrane"/>
    <property type="evidence" value="ECO:0007669"/>
    <property type="project" value="UniProtKB-SubCell"/>
</dbReference>
<evidence type="ECO:0000256" key="7">
    <source>
        <dbReference type="SAM" id="MobiDB-lite"/>
    </source>
</evidence>
<evidence type="ECO:0000259" key="9">
    <source>
        <dbReference type="Pfam" id="PF12371"/>
    </source>
</evidence>
<dbReference type="EMBL" id="CAWUFR010000200">
    <property type="protein sequence ID" value="CAK6972369.1"/>
    <property type="molecule type" value="Genomic_DNA"/>
</dbReference>
<evidence type="ECO:0000256" key="1">
    <source>
        <dbReference type="ARBA" id="ARBA00004479"/>
    </source>
</evidence>
<reference evidence="14 15" key="1">
    <citation type="submission" date="2024-01" db="EMBL/GenBank/DDBJ databases">
        <authorList>
            <person name="Alioto T."/>
            <person name="Alioto T."/>
            <person name="Gomez Garrido J."/>
        </authorList>
    </citation>
    <scope>NUCLEOTIDE SEQUENCE [LARGE SCALE GENOMIC DNA]</scope>
</reference>
<feature type="compositionally biased region" description="Polar residues" evidence="7">
    <location>
        <begin position="1392"/>
        <end position="1405"/>
    </location>
</feature>
<dbReference type="Pfam" id="PF24498">
    <property type="entry name" value="Ig_TMEM131L_3"/>
    <property type="match status" value="1"/>
</dbReference>
<sequence length="1530" mass="168842">MAGLQDFQQGSHCHRKTWINILLGILQLLLPCVQHGGAQLQALSQMSTNVVEVWQPEDAEPLVPLQVEKERRKDGLPLEESSSPYTRENGRPLHFQPPALEFGTQPLGLPRAETINIHNPSQEVPVTLLSMFTSSSHFYIPSFHRREIPPRGKASFKLIFLPSEEGNVENTLFINTSAHGLLSYQVFGVGVHRGSLKSVQRKDSLLIFPHIQSIKLTQTQEDASNITILGLLLECSLPKSLFTNPQGSCFQSEERLSLQINLSARGDRPADLDKLKPYVIEHILVLLVAPTVGQAAVGEPNIGVYMLNSGGKKFYVKDMQVLSKVEASLEFNQVLLRPEVKNFTDVATLACRSSLPGHGRKCISHISLKVLGNRTTYTFPGLHITHRRTVGDLFSLFQEKQRDADQVDLWLNNPFRLPLTVKNASLSQTLQGVMKVMNFSGPVKVPQGCWHVLSLQLLSRTLPMNHMFTLSLDTKLGTTLQIPLYFHSSPSKQGEVMFEAERECGRPCPLRLSETGRSEWQRSLLPDFFPSSWAIDSKLAAELCSGWQNHKDKLPCRWPRLPVETSSPLDFGATPVNESRVKTFMVKNPSSSVVSVEIRILSLYPAPLEALDLLTKWFNISPLSVNVSTTEFSLLATSPKVGESVEMTGEGVLRLLLQPWEAREVAVVFTPSEHKPTTTILIIRNNLTVFDMVTVQGHGAKELLRVGGKLPGPGASLRFNVPQSTLMECRDGLRTNKPLFAIRKSFKVENAGELPLTVMSMNINGYKCQGFGFEVLQCPSFSLDHNTSSEITIAFTPDFTSSWVIRDLILVTSRGNFFPFTLNVTLPHHMLPLCAQVVPGPSWEETFWVVTLIFTCFSLFGVCLMAFHQAQYILNEFSMPSIRSNHNSVLSRDNGPANNITPNGVNKTKGSCKSYVDTCHTSDKGKGRGSPALANSPAPRLQASKKGSSTTLTQPQKKHKVSLYYTKYKSSSSTAATGNVTMEEEHEDLIPDPPLTPDPDVCNNNEPAFISELDKKAPADFKEDTHSTIEDIVPAAVMFPMEMPAGFPNNVTLCPGPRPGLLLCSPVEKAHTEHYAEKINSEKRDSSELELREDGKGQKKKLQSAEIGTVPGNNKGKRSRRKMENVSSAPEHSVLVIPEREKEPDWKTGERIVSGSRNRNRCCNTSKSEGPKPALSAESPLKQNGVCPARTRRKCATERRGGGMCESGSDSGSSSGSVRASRGSWGSWSSASSIEGDKDGSARTHACTTSSRKRDSMQYGVYPVERDCYQTMNTNYKALSMNSLYRKDMCQSPDTAASNFTPSFAAVTAGVDRTTDLTGQYVPEETWSAPSIPLTNEFRYNTTEALPYIPQQATTGSYNGFTWRSANSHCNSPYTYSQEGNYIGNGTFPSGFPSQESQNVHSNQTSWSEEQPQESPSSWDTAACVGSKPYFSGTRSLSPMSSLFGSIWTPQSEPYQSHFQPERSAPISPVSPITPPHSPFSREPEGTCAPITYSSFNPFGPHMNLDIWNSSSNRSSNSQLSNDSGYCGDV</sequence>
<accession>A0AAV1PL61</accession>
<feature type="region of interest" description="Disordered" evidence="7">
    <location>
        <begin position="1197"/>
        <end position="1250"/>
    </location>
</feature>
<keyword evidence="5" id="KW-1133">Transmembrane helix</keyword>
<evidence type="ECO:0000259" key="12">
    <source>
        <dbReference type="Pfam" id="PF24499"/>
    </source>
</evidence>
<evidence type="ECO:0000256" key="3">
    <source>
        <dbReference type="ARBA" id="ARBA00022692"/>
    </source>
</evidence>
<evidence type="ECO:0000256" key="8">
    <source>
        <dbReference type="SAM" id="SignalP"/>
    </source>
</evidence>
<evidence type="ECO:0000256" key="6">
    <source>
        <dbReference type="ARBA" id="ARBA00023136"/>
    </source>
</evidence>
<feature type="compositionally biased region" description="Low complexity" evidence="7">
    <location>
        <begin position="1509"/>
        <end position="1524"/>
    </location>
</feature>
<dbReference type="InterPro" id="IPR045695">
    <property type="entry name" value="TMEM131-like_Ig_dom2"/>
</dbReference>
<name>A0AAV1PL61_SCOSC</name>
<evidence type="ECO:0000256" key="2">
    <source>
        <dbReference type="ARBA" id="ARBA00006682"/>
    </source>
</evidence>
<dbReference type="PANTHER" id="PTHR22050">
    <property type="entry name" value="RW1 PROTEIN HOMOLOG"/>
    <property type="match status" value="1"/>
</dbReference>
<dbReference type="Pfam" id="PF24501">
    <property type="entry name" value="Ig_TMEM131L_5"/>
    <property type="match status" value="1"/>
</dbReference>
<evidence type="ECO:0000313" key="14">
    <source>
        <dbReference type="EMBL" id="CAK6972369.1"/>
    </source>
</evidence>
<feature type="compositionally biased region" description="Low complexity" evidence="7">
    <location>
        <begin position="1206"/>
        <end position="1234"/>
    </location>
</feature>
<dbReference type="Pfam" id="PF24499">
    <property type="entry name" value="Ig_TMEM131L_4"/>
    <property type="match status" value="1"/>
</dbReference>
<feature type="compositionally biased region" description="Polar residues" evidence="7">
    <location>
        <begin position="1155"/>
        <end position="1168"/>
    </location>
</feature>
<proteinExistence type="inferred from homology"/>
<gene>
    <name evidence="14" type="ORF">FSCOSCO3_A024932</name>
</gene>
<feature type="compositionally biased region" description="Polar residues" evidence="7">
    <location>
        <begin position="945"/>
        <end position="955"/>
    </location>
</feature>
<dbReference type="Proteomes" id="UP001314229">
    <property type="component" value="Unassembled WGS sequence"/>
</dbReference>
<dbReference type="InterPro" id="IPR013783">
    <property type="entry name" value="Ig-like_fold"/>
</dbReference>
<dbReference type="InterPro" id="IPR055435">
    <property type="entry name" value="Ig_TMEM131L_3"/>
</dbReference>
<evidence type="ECO:0000259" key="11">
    <source>
        <dbReference type="Pfam" id="PF24498"/>
    </source>
</evidence>
<dbReference type="Pfam" id="PF19532">
    <property type="entry name" value="Ig_TMEM131L_2nd"/>
    <property type="match status" value="1"/>
</dbReference>
<feature type="region of interest" description="Disordered" evidence="7">
    <location>
        <begin position="974"/>
        <end position="997"/>
    </location>
</feature>
<dbReference type="InterPro" id="IPR022113">
    <property type="entry name" value="TMEM131L_N"/>
</dbReference>
<evidence type="ECO:0000259" key="13">
    <source>
        <dbReference type="Pfam" id="PF24501"/>
    </source>
</evidence>
<evidence type="ECO:0000256" key="5">
    <source>
        <dbReference type="ARBA" id="ARBA00022989"/>
    </source>
</evidence>
<feature type="region of interest" description="Disordered" evidence="7">
    <location>
        <begin position="67"/>
        <end position="97"/>
    </location>
</feature>
<keyword evidence="6" id="KW-0472">Membrane</keyword>
<comment type="subcellular location">
    <subcellularLocation>
        <location evidence="1">Membrane</location>
        <topology evidence="1">Single-pass type I membrane protein</topology>
    </subcellularLocation>
</comment>
<feature type="compositionally biased region" description="Basic and acidic residues" evidence="7">
    <location>
        <begin position="67"/>
        <end position="76"/>
    </location>
</feature>
<protein>
    <submittedName>
        <fullName evidence="14">Transmembrane protein 131-like</fullName>
    </submittedName>
</protein>
<organism evidence="14 15">
    <name type="scientific">Scomber scombrus</name>
    <name type="common">Atlantic mackerel</name>
    <name type="synonym">Scomber vernalis</name>
    <dbReference type="NCBI Taxonomy" id="13677"/>
    <lineage>
        <taxon>Eukaryota</taxon>
        <taxon>Metazoa</taxon>
        <taxon>Chordata</taxon>
        <taxon>Craniata</taxon>
        <taxon>Vertebrata</taxon>
        <taxon>Euteleostomi</taxon>
        <taxon>Actinopterygii</taxon>
        <taxon>Neopterygii</taxon>
        <taxon>Teleostei</taxon>
        <taxon>Neoteleostei</taxon>
        <taxon>Acanthomorphata</taxon>
        <taxon>Pelagiaria</taxon>
        <taxon>Scombriformes</taxon>
        <taxon>Scombridae</taxon>
        <taxon>Scomber</taxon>
    </lineage>
</organism>
<feature type="region of interest" description="Disordered" evidence="7">
    <location>
        <begin position="921"/>
        <end position="958"/>
    </location>
</feature>
<comment type="caution">
    <text evidence="14">The sequence shown here is derived from an EMBL/GenBank/DDBJ whole genome shotgun (WGS) entry which is preliminary data.</text>
</comment>
<feature type="domain" description="TMEM131L third Ig-like" evidence="11">
    <location>
        <begin position="397"/>
        <end position="488"/>
    </location>
</feature>
<dbReference type="Gene3D" id="2.60.40.10">
    <property type="entry name" value="Immunoglobulins"/>
    <property type="match status" value="2"/>
</dbReference>
<dbReference type="Pfam" id="PF12371">
    <property type="entry name" value="TMEM131_like_N"/>
    <property type="match status" value="1"/>
</dbReference>
<feature type="region of interest" description="Disordered" evidence="7">
    <location>
        <begin position="1507"/>
        <end position="1530"/>
    </location>
</feature>
<evidence type="ECO:0000259" key="10">
    <source>
        <dbReference type="Pfam" id="PF19532"/>
    </source>
</evidence>
<evidence type="ECO:0000313" key="15">
    <source>
        <dbReference type="Proteomes" id="UP001314229"/>
    </source>
</evidence>
<feature type="compositionally biased region" description="Low complexity" evidence="7">
    <location>
        <begin position="1406"/>
        <end position="1419"/>
    </location>
</feature>